<evidence type="ECO:0000256" key="1">
    <source>
        <dbReference type="ARBA" id="ARBA00022729"/>
    </source>
</evidence>
<gene>
    <name evidence="4" type="ORF">O9K51_06086</name>
</gene>
<feature type="compositionally biased region" description="Pro residues" evidence="2">
    <location>
        <begin position="113"/>
        <end position="122"/>
    </location>
</feature>
<dbReference type="CDD" id="cd22191">
    <property type="entry name" value="DPBB_RlpA_EXP_N-like"/>
    <property type="match status" value="1"/>
</dbReference>
<evidence type="ECO:0000256" key="2">
    <source>
        <dbReference type="SAM" id="MobiDB-lite"/>
    </source>
</evidence>
<proteinExistence type="predicted"/>
<feature type="chain" id="PRO_5044316312" evidence="3">
    <location>
        <begin position="18"/>
        <end position="272"/>
    </location>
</feature>
<reference evidence="4" key="1">
    <citation type="submission" date="2023-01" db="EMBL/GenBank/DDBJ databases">
        <title>The growth and conidiation of Purpureocillium lavendulum are regulated by nitrogen source and histone H3K14 acetylation.</title>
        <authorList>
            <person name="Tang P."/>
            <person name="Han J."/>
            <person name="Zhang C."/>
            <person name="Tang P."/>
            <person name="Qi F."/>
            <person name="Zhang K."/>
            <person name="Liang L."/>
        </authorList>
    </citation>
    <scope>NUCLEOTIDE SEQUENCE</scope>
    <source>
        <strain evidence="4">YMF1.00683</strain>
    </source>
</reference>
<dbReference type="EMBL" id="JAQHRD010000005">
    <property type="protein sequence ID" value="KAJ6440296.1"/>
    <property type="molecule type" value="Genomic_DNA"/>
</dbReference>
<feature type="compositionally biased region" description="Low complexity" evidence="2">
    <location>
        <begin position="60"/>
        <end position="72"/>
    </location>
</feature>
<dbReference type="AlphaFoldDB" id="A0AB34FN69"/>
<protein>
    <submittedName>
        <fullName evidence="4">Allergen asp f7 protein</fullName>
    </submittedName>
</protein>
<evidence type="ECO:0000313" key="5">
    <source>
        <dbReference type="Proteomes" id="UP001163105"/>
    </source>
</evidence>
<dbReference type="InterPro" id="IPR036908">
    <property type="entry name" value="RlpA-like_sf"/>
</dbReference>
<feature type="signal peptide" evidence="3">
    <location>
        <begin position="1"/>
        <end position="17"/>
    </location>
</feature>
<evidence type="ECO:0000256" key="3">
    <source>
        <dbReference type="SAM" id="SignalP"/>
    </source>
</evidence>
<dbReference type="PANTHER" id="PTHR31836:SF28">
    <property type="entry name" value="SRCR DOMAIN-CONTAINING PROTEIN-RELATED"/>
    <property type="match status" value="1"/>
</dbReference>
<feature type="region of interest" description="Disordered" evidence="2">
    <location>
        <begin position="60"/>
        <end position="167"/>
    </location>
</feature>
<feature type="compositionally biased region" description="Pro residues" evidence="2">
    <location>
        <begin position="130"/>
        <end position="158"/>
    </location>
</feature>
<dbReference type="PANTHER" id="PTHR31836">
    <property type="match status" value="1"/>
</dbReference>
<feature type="compositionally biased region" description="Pro residues" evidence="2">
    <location>
        <begin position="87"/>
        <end position="105"/>
    </location>
</feature>
<keyword evidence="5" id="KW-1185">Reference proteome</keyword>
<organism evidence="4 5">
    <name type="scientific">Purpureocillium lavendulum</name>
    <dbReference type="NCBI Taxonomy" id="1247861"/>
    <lineage>
        <taxon>Eukaryota</taxon>
        <taxon>Fungi</taxon>
        <taxon>Dikarya</taxon>
        <taxon>Ascomycota</taxon>
        <taxon>Pezizomycotina</taxon>
        <taxon>Sordariomycetes</taxon>
        <taxon>Hypocreomycetidae</taxon>
        <taxon>Hypocreales</taxon>
        <taxon>Ophiocordycipitaceae</taxon>
        <taxon>Purpureocillium</taxon>
    </lineage>
</organism>
<keyword evidence="1 3" id="KW-0732">Signal</keyword>
<dbReference type="Proteomes" id="UP001163105">
    <property type="component" value="Unassembled WGS sequence"/>
</dbReference>
<name>A0AB34FN69_9HYPO</name>
<dbReference type="Gene3D" id="2.40.40.10">
    <property type="entry name" value="RlpA-like domain"/>
    <property type="match status" value="1"/>
</dbReference>
<accession>A0AB34FN69</accession>
<dbReference type="InterPro" id="IPR051477">
    <property type="entry name" value="Expansin_CellWall"/>
</dbReference>
<comment type="caution">
    <text evidence="4">The sequence shown here is derived from an EMBL/GenBank/DDBJ whole genome shotgun (WGS) entry which is preliminary data.</text>
</comment>
<evidence type="ECO:0000313" key="4">
    <source>
        <dbReference type="EMBL" id="KAJ6440296.1"/>
    </source>
</evidence>
<dbReference type="SUPFAM" id="SSF50685">
    <property type="entry name" value="Barwin-like endoglucanases"/>
    <property type="match status" value="1"/>
</dbReference>
<sequence>MKTAVLASAVFAAAAVAQPHGHGHQHKHAARDLVTVVEWVTQTEYVTEVVDASTTVTLGASQSSTAQPATTSDVKPNFFEPPSSSAAPPPPPTTTSVVAPPPPSTPTTSSVYTPPPPPPPPATTSTPVAAPSPPPPPPVVQPKPSTQAPPPANSPPPSNGGGNTGGSETYKGDITYFAIGLGACGTDMSGKGDSASVVALSAKMMGAESNGNSFCGRKISIKASNGKTTTATVQDKCPECTKESIDVSNKVFMDLFGDLGIGRTTVSWSFLD</sequence>